<keyword evidence="1" id="KW-0175">Coiled coil</keyword>
<dbReference type="Pfam" id="PF21007">
    <property type="entry name" value="FBF1"/>
    <property type="match status" value="1"/>
</dbReference>
<dbReference type="GO" id="GO:0036064">
    <property type="term" value="C:ciliary basal body"/>
    <property type="evidence" value="ECO:0007669"/>
    <property type="project" value="TreeGrafter"/>
</dbReference>
<feature type="coiled-coil region" evidence="1">
    <location>
        <begin position="172"/>
        <end position="216"/>
    </location>
</feature>
<sequence length="248" mass="28181">MAVCLAPCYDAWLNAVVTAKPDAEHCTSCPTTANSLQQLLLQQQQLASQLLGLGGAVDVAELQRQKRDTEKQNGHLALQARIIKLEGQVRSLQQELDQNQMLLESVQQRHKQDTELMENTHRARVKLLDDSVAQRESRARQECEDLAEHLATVTHIAEQECMKLQAQHQRRLAQTQQDRDREVERLRDLQSLFEMKKDHEDQVQRLKRLKDEEIDAVTSATSQTRSLTVVIEQMEHAGGPFVSGGEHP</sequence>
<reference evidence="3" key="2">
    <citation type="submission" date="2014-03" db="EMBL/GenBank/DDBJ databases">
        <authorList>
            <person name="Genoscope - CEA"/>
        </authorList>
    </citation>
    <scope>NUCLEOTIDE SEQUENCE</scope>
</reference>
<dbReference type="GO" id="GO:0060271">
    <property type="term" value="P:cilium assembly"/>
    <property type="evidence" value="ECO:0007669"/>
    <property type="project" value="InterPro"/>
</dbReference>
<evidence type="ECO:0000313" key="4">
    <source>
        <dbReference type="Proteomes" id="UP000193380"/>
    </source>
</evidence>
<proteinExistence type="predicted"/>
<accession>A0A060XID3</accession>
<dbReference type="STRING" id="8022.A0A060XID3"/>
<dbReference type="PANTHER" id="PTHR33689:SF1">
    <property type="entry name" value="FAS-BINDING FACTOR 1"/>
    <property type="match status" value="1"/>
</dbReference>
<dbReference type="AlphaFoldDB" id="A0A060XID3"/>
<evidence type="ECO:0000313" key="3">
    <source>
        <dbReference type="EMBL" id="CDQ77074.1"/>
    </source>
</evidence>
<dbReference type="Proteomes" id="UP000193380">
    <property type="component" value="Unassembled WGS sequence"/>
</dbReference>
<dbReference type="GO" id="GO:0005814">
    <property type="term" value="C:centriole"/>
    <property type="evidence" value="ECO:0007669"/>
    <property type="project" value="TreeGrafter"/>
</dbReference>
<evidence type="ECO:0000259" key="2">
    <source>
        <dbReference type="Pfam" id="PF21007"/>
    </source>
</evidence>
<name>A0A060XID3_ONCMY</name>
<protein>
    <recommendedName>
        <fullName evidence="2">Fas-binding factor 1 C-terminal domain-containing protein</fullName>
    </recommendedName>
</protein>
<dbReference type="PANTHER" id="PTHR33689">
    <property type="entry name" value="FAS-BINDING FACTOR 1"/>
    <property type="match status" value="1"/>
</dbReference>
<reference evidence="3" key="1">
    <citation type="journal article" date="2014" name="Nat. Commun.">
        <title>The rainbow trout genome provides novel insights into evolution after whole-genome duplication in vertebrates.</title>
        <authorList>
            <person name="Berthelot C."/>
            <person name="Brunet F."/>
            <person name="Chalopin D."/>
            <person name="Juanchich A."/>
            <person name="Bernard M."/>
            <person name="Noel B."/>
            <person name="Bento P."/>
            <person name="Da Silva C."/>
            <person name="Labadie K."/>
            <person name="Alberti A."/>
            <person name="Aury J.M."/>
            <person name="Louis A."/>
            <person name="Dehais P."/>
            <person name="Bardou P."/>
            <person name="Montfort J."/>
            <person name="Klopp C."/>
            <person name="Cabau C."/>
            <person name="Gaspin C."/>
            <person name="Thorgaard G.H."/>
            <person name="Boussaha M."/>
            <person name="Quillet E."/>
            <person name="Guyomard R."/>
            <person name="Galiana D."/>
            <person name="Bobe J."/>
            <person name="Volff J.N."/>
            <person name="Genet C."/>
            <person name="Wincker P."/>
            <person name="Jaillon O."/>
            <person name="Roest Crollius H."/>
            <person name="Guiguen Y."/>
        </authorList>
    </citation>
    <scope>NUCLEOTIDE SEQUENCE [LARGE SCALE GENOMIC DNA]</scope>
</reference>
<feature type="coiled-coil region" evidence="1">
    <location>
        <begin position="59"/>
        <end position="109"/>
    </location>
</feature>
<evidence type="ECO:0000256" key="1">
    <source>
        <dbReference type="SAM" id="Coils"/>
    </source>
</evidence>
<feature type="domain" description="Fas-binding factor 1 C-terminal" evidence="2">
    <location>
        <begin position="92"/>
        <end position="237"/>
    </location>
</feature>
<dbReference type="InterPro" id="IPR033561">
    <property type="entry name" value="FBF1"/>
</dbReference>
<dbReference type="GO" id="GO:0090162">
    <property type="term" value="P:establishment of epithelial cell polarity"/>
    <property type="evidence" value="ECO:0007669"/>
    <property type="project" value="InterPro"/>
</dbReference>
<dbReference type="PaxDb" id="8022-A0A060XID3"/>
<dbReference type="EMBL" id="FR905201">
    <property type="protein sequence ID" value="CDQ77074.1"/>
    <property type="molecule type" value="Genomic_DNA"/>
</dbReference>
<organism evidence="3 4">
    <name type="scientific">Oncorhynchus mykiss</name>
    <name type="common">Rainbow trout</name>
    <name type="synonym">Salmo gairdneri</name>
    <dbReference type="NCBI Taxonomy" id="8022"/>
    <lineage>
        <taxon>Eukaryota</taxon>
        <taxon>Metazoa</taxon>
        <taxon>Chordata</taxon>
        <taxon>Craniata</taxon>
        <taxon>Vertebrata</taxon>
        <taxon>Euteleostomi</taxon>
        <taxon>Actinopterygii</taxon>
        <taxon>Neopterygii</taxon>
        <taxon>Teleostei</taxon>
        <taxon>Protacanthopterygii</taxon>
        <taxon>Salmoniformes</taxon>
        <taxon>Salmonidae</taxon>
        <taxon>Salmoninae</taxon>
        <taxon>Oncorhynchus</taxon>
    </lineage>
</organism>
<dbReference type="GO" id="GO:0097539">
    <property type="term" value="C:ciliary transition fiber"/>
    <property type="evidence" value="ECO:0007669"/>
    <property type="project" value="InterPro"/>
</dbReference>
<gene>
    <name evidence="3" type="ORF">GSONMT00052593001</name>
</gene>
<dbReference type="InterPro" id="IPR049390">
    <property type="entry name" value="FBF1_C"/>
</dbReference>